<dbReference type="MEROPS" id="U32.002"/>
<dbReference type="InterPro" id="IPR032525">
    <property type="entry name" value="Peptidase_U32_C"/>
</dbReference>
<gene>
    <name evidence="5" type="ordered locus">Hore_05840</name>
</gene>
<dbReference type="Proteomes" id="UP000000719">
    <property type="component" value="Chromosome"/>
</dbReference>
<dbReference type="Gene3D" id="2.40.30.10">
    <property type="entry name" value="Translation factors"/>
    <property type="match status" value="1"/>
</dbReference>
<dbReference type="AlphaFoldDB" id="B8D2B4"/>
<dbReference type="PROSITE" id="PS01276">
    <property type="entry name" value="PEPTIDASE_U32"/>
    <property type="match status" value="1"/>
</dbReference>
<proteinExistence type="inferred from homology"/>
<evidence type="ECO:0000313" key="5">
    <source>
        <dbReference type="EMBL" id="ACL69341.1"/>
    </source>
</evidence>
<comment type="similarity">
    <text evidence="3">Belongs to the peptidase U32 family.</text>
</comment>
<dbReference type="PANTHER" id="PTHR30217:SF6">
    <property type="entry name" value="TRNA HYDROXYLATION PROTEIN P"/>
    <property type="match status" value="1"/>
</dbReference>
<dbReference type="EMBL" id="CP001098">
    <property type="protein sequence ID" value="ACL69341.1"/>
    <property type="molecule type" value="Genomic_DNA"/>
</dbReference>
<protein>
    <submittedName>
        <fullName evidence="5">Peptidase U32</fullName>
    </submittedName>
</protein>
<dbReference type="PANTHER" id="PTHR30217">
    <property type="entry name" value="PEPTIDASE U32 FAMILY"/>
    <property type="match status" value="1"/>
</dbReference>
<dbReference type="RefSeq" id="WP_012635529.1">
    <property type="nucleotide sequence ID" value="NC_011899.1"/>
</dbReference>
<evidence type="ECO:0000313" key="6">
    <source>
        <dbReference type="Proteomes" id="UP000000719"/>
    </source>
</evidence>
<keyword evidence="2" id="KW-0378">Hydrolase</keyword>
<evidence type="ECO:0000259" key="4">
    <source>
        <dbReference type="Pfam" id="PF16325"/>
    </source>
</evidence>
<organism evidence="5 6">
    <name type="scientific">Halothermothrix orenii (strain H 168 / OCM 544 / DSM 9562)</name>
    <dbReference type="NCBI Taxonomy" id="373903"/>
    <lineage>
        <taxon>Bacteria</taxon>
        <taxon>Bacillati</taxon>
        <taxon>Bacillota</taxon>
        <taxon>Clostridia</taxon>
        <taxon>Halanaerobiales</taxon>
        <taxon>Halothermotrichaceae</taxon>
        <taxon>Halothermothrix</taxon>
    </lineage>
</organism>
<dbReference type="Pfam" id="PF16325">
    <property type="entry name" value="Peptidase_U32_C"/>
    <property type="match status" value="1"/>
</dbReference>
<dbReference type="GO" id="GO:0008233">
    <property type="term" value="F:peptidase activity"/>
    <property type="evidence" value="ECO:0007669"/>
    <property type="project" value="UniProtKB-KW"/>
</dbReference>
<evidence type="ECO:0000256" key="2">
    <source>
        <dbReference type="ARBA" id="ARBA00022801"/>
    </source>
</evidence>
<dbReference type="GO" id="GO:0006508">
    <property type="term" value="P:proteolysis"/>
    <property type="evidence" value="ECO:0007669"/>
    <property type="project" value="UniProtKB-KW"/>
</dbReference>
<name>B8D2B4_HALOH</name>
<feature type="domain" description="Peptidase family U32 C-terminal" evidence="4">
    <location>
        <begin position="320"/>
        <end position="402"/>
    </location>
</feature>
<evidence type="ECO:0000256" key="3">
    <source>
        <dbReference type="ARBA" id="ARBA00038374"/>
    </source>
</evidence>
<dbReference type="eggNOG" id="COG0826">
    <property type="taxonomic scope" value="Bacteria"/>
</dbReference>
<dbReference type="InterPro" id="IPR001539">
    <property type="entry name" value="Peptidase_U32"/>
</dbReference>
<dbReference type="HOGENOM" id="CLU_011540_0_2_9"/>
<evidence type="ECO:0000256" key="1">
    <source>
        <dbReference type="ARBA" id="ARBA00022670"/>
    </source>
</evidence>
<dbReference type="OrthoDB" id="9807498at2"/>
<dbReference type="KEGG" id="hor:Hore_05840"/>
<accession>B8D2B4</accession>
<dbReference type="Pfam" id="PF01136">
    <property type="entry name" value="Peptidase_U32"/>
    <property type="match status" value="1"/>
</dbReference>
<reference evidence="5 6" key="1">
    <citation type="journal article" date="2009" name="PLoS ONE">
        <title>Genome analysis of the anaerobic thermohalophilic bacterium Halothermothrix orenii.</title>
        <authorList>
            <person name="Mavromatis K."/>
            <person name="Ivanova N."/>
            <person name="Anderson I."/>
            <person name="Lykidis A."/>
            <person name="Hooper S.D."/>
            <person name="Sun H."/>
            <person name="Kunin V."/>
            <person name="Lapidus A."/>
            <person name="Hugenholtz P."/>
            <person name="Patel B."/>
            <person name="Kyrpides N.C."/>
        </authorList>
    </citation>
    <scope>NUCLEOTIDE SEQUENCE [LARGE SCALE GENOMIC DNA]</scope>
    <source>
        <strain evidence="6">H 168 / OCM 544 / DSM 9562</strain>
    </source>
</reference>
<keyword evidence="6" id="KW-1185">Reference proteome</keyword>
<dbReference type="InterPro" id="IPR051454">
    <property type="entry name" value="RNA/ubiquinone_mod_enzymes"/>
</dbReference>
<dbReference type="STRING" id="373903.Hore_05840"/>
<sequence length="406" mass="46911">MKKVELLAPAGNLEKLKLAILYGADAVYCGGLRFGLRYGADNFTPEELEEGTRFVHNHGGKIYITVNIYPHNNDLAKLPDYLHKLEEIGVDGLIVSDPGVIEFINREKIEIPLHLSTQANTVNWASASFWHKQGIERIILARELSREEIKEIRDRTSISLEMFVHGSMCISYSGRCLLSNYMVGRDANRGKCAHPCRWKYHLVEEQRPGEYYPVYENEQGTFIMNSKDLCLIEYLPDVISTGVDSLKIEGRMKSLHYVATVTRVYRKAIDSYYHDPENFKVKPEWLDELKKVSHRGYTTGFFISPPTGEDHNYNSSVYIRDHDFMGIIRDYDKKKNEAVVEVRHKFFKGDRVEVMGPDTTNFETTVNYIINENGEEVDEAPHPRELIRIPVTHKVKPYYLVRRKKS</sequence>
<keyword evidence="1" id="KW-0645">Protease</keyword>